<accession>A0A7D7QZQ5</accession>
<keyword evidence="3" id="KW-1185">Reference proteome</keyword>
<gene>
    <name evidence="2" type="ORF">H1R19_21435</name>
</gene>
<evidence type="ECO:0000313" key="3">
    <source>
        <dbReference type="Proteomes" id="UP000515663"/>
    </source>
</evidence>
<dbReference type="Pfam" id="PF13338">
    <property type="entry name" value="AbiEi_4"/>
    <property type="match status" value="1"/>
</dbReference>
<reference evidence="3" key="1">
    <citation type="submission" date="2020-07" db="EMBL/GenBank/DDBJ databases">
        <title>novel species isolated from the respiratory tract of Marmot.</title>
        <authorList>
            <person name="Zhang G."/>
        </authorList>
    </citation>
    <scope>NUCLEOTIDE SEQUENCE [LARGE SCALE GENOMIC DNA]</scope>
    <source>
        <strain evidence="3">686</strain>
    </source>
</reference>
<proteinExistence type="predicted"/>
<dbReference type="Proteomes" id="UP000515663">
    <property type="component" value="Chromosome"/>
</dbReference>
<dbReference type="KEGG" id="gji:H1R19_21435"/>
<evidence type="ECO:0000259" key="1">
    <source>
        <dbReference type="Pfam" id="PF13338"/>
    </source>
</evidence>
<dbReference type="RefSeq" id="WP_219850112.1">
    <property type="nucleotide sequence ID" value="NZ_CP059491.1"/>
</dbReference>
<dbReference type="InterPro" id="IPR025159">
    <property type="entry name" value="AbiEi_N"/>
</dbReference>
<sequence>MNLIPPDPTGLILREDALRAGLSDEDLDTAVSHDHLVRVGPGVFALAFGYLLSSRHV</sequence>
<dbReference type="AlphaFoldDB" id="A0A7D7QZQ5"/>
<name>A0A7D7QZQ5_9ACTN</name>
<feature type="domain" description="AbiEi antitoxin N-terminal" evidence="1">
    <location>
        <begin position="10"/>
        <end position="47"/>
    </location>
</feature>
<organism evidence="2 3">
    <name type="scientific">Gordonia jinghuaiqii</name>
    <dbReference type="NCBI Taxonomy" id="2758710"/>
    <lineage>
        <taxon>Bacteria</taxon>
        <taxon>Bacillati</taxon>
        <taxon>Actinomycetota</taxon>
        <taxon>Actinomycetes</taxon>
        <taxon>Mycobacteriales</taxon>
        <taxon>Gordoniaceae</taxon>
        <taxon>Gordonia</taxon>
    </lineage>
</organism>
<protein>
    <submittedName>
        <fullName evidence="2">Type IV toxin-antitoxin system AbiEi family antitoxin domain-containing protein</fullName>
    </submittedName>
</protein>
<evidence type="ECO:0000313" key="2">
    <source>
        <dbReference type="EMBL" id="QMT01351.1"/>
    </source>
</evidence>
<dbReference type="EMBL" id="CP059491">
    <property type="protein sequence ID" value="QMT01351.1"/>
    <property type="molecule type" value="Genomic_DNA"/>
</dbReference>